<reference evidence="2 3" key="1">
    <citation type="journal article" date="2017" name="Antonie Van Leeuwenhoek">
        <title>Rhizobium rhizosphaerae sp. nov., a novel species isolated from rice rhizosphere.</title>
        <authorList>
            <person name="Zhao J.J."/>
            <person name="Zhang J."/>
            <person name="Zhang R.J."/>
            <person name="Zhang C.W."/>
            <person name="Yin H.Q."/>
            <person name="Zhang X.X."/>
        </authorList>
    </citation>
    <scope>NUCLEOTIDE SEQUENCE [LARGE SCALE GENOMIC DNA]</scope>
    <source>
        <strain evidence="2 3">BSs20135</strain>
    </source>
</reference>
<dbReference type="AlphaFoldDB" id="K6YWA4"/>
<evidence type="ECO:0000256" key="1">
    <source>
        <dbReference type="SAM" id="MobiDB-lite"/>
    </source>
</evidence>
<keyword evidence="3" id="KW-1185">Reference proteome</keyword>
<gene>
    <name evidence="2" type="ORF">GARC_4056</name>
</gene>
<accession>K6YWA4</accession>
<evidence type="ECO:0000313" key="2">
    <source>
        <dbReference type="EMBL" id="GAC21003.1"/>
    </source>
</evidence>
<protein>
    <submittedName>
        <fullName evidence="2">Uncharacterized protein</fullName>
    </submittedName>
</protein>
<sequence length="60" mass="6138">MEIGSSGAGSLAQTTATQTGSVQQVNRAEQQAVLETSAPQESQPPPAQDQRVGSLVDISV</sequence>
<evidence type="ECO:0000313" key="3">
    <source>
        <dbReference type="Proteomes" id="UP000006327"/>
    </source>
</evidence>
<dbReference type="STRING" id="493475.GARC_4056"/>
<proteinExistence type="predicted"/>
<name>K6YWA4_9ALTE</name>
<dbReference type="EMBL" id="BAEO01000058">
    <property type="protein sequence ID" value="GAC21003.1"/>
    <property type="molecule type" value="Genomic_DNA"/>
</dbReference>
<dbReference type="Proteomes" id="UP000006327">
    <property type="component" value="Unassembled WGS sequence"/>
</dbReference>
<comment type="caution">
    <text evidence="2">The sequence shown here is derived from an EMBL/GenBank/DDBJ whole genome shotgun (WGS) entry which is preliminary data.</text>
</comment>
<feature type="region of interest" description="Disordered" evidence="1">
    <location>
        <begin position="1"/>
        <end position="60"/>
    </location>
</feature>
<dbReference type="OrthoDB" id="9910191at2"/>
<organism evidence="2 3">
    <name type="scientific">Paraglaciecola arctica BSs20135</name>
    <dbReference type="NCBI Taxonomy" id="493475"/>
    <lineage>
        <taxon>Bacteria</taxon>
        <taxon>Pseudomonadati</taxon>
        <taxon>Pseudomonadota</taxon>
        <taxon>Gammaproteobacteria</taxon>
        <taxon>Alteromonadales</taxon>
        <taxon>Alteromonadaceae</taxon>
        <taxon>Paraglaciecola</taxon>
    </lineage>
</organism>
<dbReference type="RefSeq" id="WP_007623504.1">
    <property type="nucleotide sequence ID" value="NZ_BAEO01000058.1"/>
</dbReference>
<feature type="compositionally biased region" description="Polar residues" evidence="1">
    <location>
        <begin position="11"/>
        <end position="29"/>
    </location>
</feature>